<dbReference type="Gene3D" id="3.40.50.1820">
    <property type="entry name" value="alpha/beta hydrolase"/>
    <property type="match status" value="1"/>
</dbReference>
<dbReference type="SUPFAM" id="SSF53474">
    <property type="entry name" value="alpha/beta-Hydrolases"/>
    <property type="match status" value="1"/>
</dbReference>
<evidence type="ECO:0000313" key="2">
    <source>
        <dbReference type="Proteomes" id="UP001139199"/>
    </source>
</evidence>
<organism evidence="1 2">
    <name type="scientific">Neotamlana laminarinivorans</name>
    <dbReference type="NCBI Taxonomy" id="2883124"/>
    <lineage>
        <taxon>Bacteria</taxon>
        <taxon>Pseudomonadati</taxon>
        <taxon>Bacteroidota</taxon>
        <taxon>Flavobacteriia</taxon>
        <taxon>Flavobacteriales</taxon>
        <taxon>Flavobacteriaceae</taxon>
        <taxon>Neotamlana</taxon>
    </lineage>
</organism>
<comment type="caution">
    <text evidence="1">The sequence shown here is derived from an EMBL/GenBank/DDBJ whole genome shotgun (WGS) entry which is preliminary data.</text>
</comment>
<protein>
    <submittedName>
        <fullName evidence="1">DUF3089 domain-containing protein</fullName>
    </submittedName>
</protein>
<dbReference type="AlphaFoldDB" id="A0A9X1L3V7"/>
<sequence>MKKLLLVVLIILQTACSKSDNGGTEEEQEDDDTPVTEVIDIPTSTVDFENTENWVIHPEKTTILPFYNLDIAVIDENLNIEETIAVENNATINTGIDVFWVHPTILTTAQSAFTPQNIPIDEQDKLLINLTIIAQGGLLAKYGRVFAPHYRQSSGKTYDETTDKEEQANIIATSYSDVKAAFLEYLNNYNNGNKIIIAGHSQGSYLLGMLLRDVFDENPTLRDQLVVAALAGMGYVYAEEGLYKGGWWENIPLCTTTNECGCISNWAAFDEAQDIPDINPGLPEFNPYLINSGLVYRAFNETEDWFVQDFSYYGETATNLDYYITPDSGYDYADDANFIAFNNFYTARQRREANQKVVLSIDFAAQPNDQRPNELEDEQDHINYSNWGYHTKDYHIYLWALMSQIDEKLEHCN</sequence>
<evidence type="ECO:0000313" key="1">
    <source>
        <dbReference type="EMBL" id="MCB4798869.1"/>
    </source>
</evidence>
<name>A0A9X1L3V7_9FLAO</name>
<keyword evidence="2" id="KW-1185">Reference proteome</keyword>
<dbReference type="Pfam" id="PF11288">
    <property type="entry name" value="DUF3089"/>
    <property type="match status" value="1"/>
</dbReference>
<dbReference type="InterPro" id="IPR021440">
    <property type="entry name" value="DUF3089"/>
</dbReference>
<reference evidence="1" key="1">
    <citation type="submission" date="2021-10" db="EMBL/GenBank/DDBJ databases">
        <title>Tamlana sargassums sp. nov., and Tamlana laminarinivorans sp. nov., two new bacteria isolated from the brown alga.</title>
        <authorList>
            <person name="Li J."/>
        </authorList>
    </citation>
    <scope>NUCLEOTIDE SEQUENCE</scope>
    <source>
        <strain evidence="1">PT2-4</strain>
    </source>
</reference>
<dbReference type="Proteomes" id="UP001139199">
    <property type="component" value="Unassembled WGS sequence"/>
</dbReference>
<dbReference type="InterPro" id="IPR029058">
    <property type="entry name" value="AB_hydrolase_fold"/>
</dbReference>
<accession>A0A9X1L3V7</accession>
<proteinExistence type="predicted"/>
<dbReference type="EMBL" id="JAJAPW010000003">
    <property type="protein sequence ID" value="MCB4798869.1"/>
    <property type="molecule type" value="Genomic_DNA"/>
</dbReference>
<dbReference type="RefSeq" id="WP_226543274.1">
    <property type="nucleotide sequence ID" value="NZ_JAJAPW010000003.1"/>
</dbReference>
<gene>
    <name evidence="1" type="ORF">LG649_08430</name>
</gene>